<evidence type="ECO:0000313" key="2">
    <source>
        <dbReference type="EMBL" id="MEE2049751.1"/>
    </source>
</evidence>
<feature type="transmembrane region" description="Helical" evidence="1">
    <location>
        <begin position="209"/>
        <end position="227"/>
    </location>
</feature>
<organism evidence="2 3">
    <name type="scientific">Nocardiopsis tropica</name>
    <dbReference type="NCBI Taxonomy" id="109330"/>
    <lineage>
        <taxon>Bacteria</taxon>
        <taxon>Bacillati</taxon>
        <taxon>Actinomycetota</taxon>
        <taxon>Actinomycetes</taxon>
        <taxon>Streptosporangiales</taxon>
        <taxon>Nocardiopsidaceae</taxon>
        <taxon>Nocardiopsis</taxon>
    </lineage>
</organism>
<name>A0ABU7KKC9_9ACTN</name>
<feature type="transmembrane region" description="Helical" evidence="1">
    <location>
        <begin position="184"/>
        <end position="203"/>
    </location>
</feature>
<dbReference type="EMBL" id="JAUUCC010000007">
    <property type="protein sequence ID" value="MEE2049751.1"/>
    <property type="molecule type" value="Genomic_DNA"/>
</dbReference>
<gene>
    <name evidence="2" type="ORF">Q8A49_04510</name>
</gene>
<dbReference type="PANTHER" id="PTHR31303:SF1">
    <property type="entry name" value="CTP-DEPENDENT DIACYLGLYCEROL KINASE 1"/>
    <property type="match status" value="1"/>
</dbReference>
<keyword evidence="1" id="KW-1133">Transmembrane helix</keyword>
<proteinExistence type="predicted"/>
<keyword evidence="1" id="KW-0812">Transmembrane</keyword>
<evidence type="ECO:0000313" key="3">
    <source>
        <dbReference type="Proteomes" id="UP001348641"/>
    </source>
</evidence>
<dbReference type="InterPro" id="IPR037997">
    <property type="entry name" value="Dgk1-like"/>
</dbReference>
<feature type="transmembrane region" description="Helical" evidence="1">
    <location>
        <begin position="144"/>
        <end position="163"/>
    </location>
</feature>
<evidence type="ECO:0000256" key="1">
    <source>
        <dbReference type="SAM" id="Phobius"/>
    </source>
</evidence>
<sequence>MESFLIGLGVQLGHVSWLPLAAYLLLSTVVMGNVATYLRTRRGWRDGYTRKFNHFGHAVCAAPTIGFLPEPHLVPTVAVATVGVAVMYGWSALTRLPVIRGIVQGSLRDRDKPHGRFFFFLPLLTGNVAMVLCFALFPAEAARAAILAVAVGDGLAEPVGLRFGSRTTYKVRDLVFRRWNTKSIHGNATVFLAAAGTSTWTLWGAFAPAPLMAVSAVLIFAAAVALVEALSPRGLDNMNIFLGGSLLMTGLIAWLPN</sequence>
<dbReference type="RefSeq" id="WP_330157013.1">
    <property type="nucleotide sequence ID" value="NZ_BAAAJA010000006.1"/>
</dbReference>
<feature type="transmembrane region" description="Helical" evidence="1">
    <location>
        <begin position="117"/>
        <end position="138"/>
    </location>
</feature>
<feature type="transmembrane region" description="Helical" evidence="1">
    <location>
        <begin position="20"/>
        <end position="40"/>
    </location>
</feature>
<reference evidence="2 3" key="1">
    <citation type="submission" date="2023-07" db="EMBL/GenBank/DDBJ databases">
        <authorList>
            <person name="Girao M."/>
            <person name="Carvalho M.F."/>
        </authorList>
    </citation>
    <scope>NUCLEOTIDE SEQUENCE [LARGE SCALE GENOMIC DNA]</scope>
    <source>
        <strain evidence="2 3">66/93</strain>
    </source>
</reference>
<evidence type="ECO:0008006" key="4">
    <source>
        <dbReference type="Google" id="ProtNLM"/>
    </source>
</evidence>
<dbReference type="Proteomes" id="UP001348641">
    <property type="component" value="Unassembled WGS sequence"/>
</dbReference>
<accession>A0ABU7KKC9</accession>
<dbReference type="PANTHER" id="PTHR31303">
    <property type="entry name" value="CTP-DEPENDENT DIACYLGLYCEROL KINASE 1"/>
    <property type="match status" value="1"/>
</dbReference>
<protein>
    <recommendedName>
        <fullName evidence="4">Phytol kinase</fullName>
    </recommendedName>
</protein>
<keyword evidence="1" id="KW-0472">Membrane</keyword>
<comment type="caution">
    <text evidence="2">The sequence shown here is derived from an EMBL/GenBank/DDBJ whole genome shotgun (WGS) entry which is preliminary data.</text>
</comment>
<feature type="transmembrane region" description="Helical" evidence="1">
    <location>
        <begin position="239"/>
        <end position="256"/>
    </location>
</feature>